<proteinExistence type="predicted"/>
<evidence type="ECO:0000313" key="2">
    <source>
        <dbReference type="Proteomes" id="UP000625711"/>
    </source>
</evidence>
<dbReference type="OrthoDB" id="6724830at2759"/>
<organism evidence="1 2">
    <name type="scientific">Rhynchophorus ferrugineus</name>
    <name type="common">Red palm weevil</name>
    <name type="synonym">Curculio ferrugineus</name>
    <dbReference type="NCBI Taxonomy" id="354439"/>
    <lineage>
        <taxon>Eukaryota</taxon>
        <taxon>Metazoa</taxon>
        <taxon>Ecdysozoa</taxon>
        <taxon>Arthropoda</taxon>
        <taxon>Hexapoda</taxon>
        <taxon>Insecta</taxon>
        <taxon>Pterygota</taxon>
        <taxon>Neoptera</taxon>
        <taxon>Endopterygota</taxon>
        <taxon>Coleoptera</taxon>
        <taxon>Polyphaga</taxon>
        <taxon>Cucujiformia</taxon>
        <taxon>Curculionidae</taxon>
        <taxon>Dryophthorinae</taxon>
        <taxon>Rhynchophorus</taxon>
    </lineage>
</organism>
<dbReference type="PANTHER" id="PTHR21055">
    <property type="entry name" value="PROTEIN PHOSPHATASE 1 REGULATORY SUBUNIT 36"/>
    <property type="match status" value="1"/>
</dbReference>
<dbReference type="Pfam" id="PF14895">
    <property type="entry name" value="PPPI_inhib"/>
    <property type="match status" value="1"/>
</dbReference>
<protein>
    <submittedName>
        <fullName evidence="1">Uncharacterized protein</fullName>
    </submittedName>
</protein>
<dbReference type="PANTHER" id="PTHR21055:SF3">
    <property type="entry name" value="PROTEIN PHOSPHATASE 1 REGULATORY SUBUNIT 36"/>
    <property type="match status" value="1"/>
</dbReference>
<reference evidence="1" key="1">
    <citation type="submission" date="2020-08" db="EMBL/GenBank/DDBJ databases">
        <title>Genome sequencing and assembly of the red palm weevil Rhynchophorus ferrugineus.</title>
        <authorList>
            <person name="Dias G.B."/>
            <person name="Bergman C.M."/>
            <person name="Manee M."/>
        </authorList>
    </citation>
    <scope>NUCLEOTIDE SEQUENCE</scope>
    <source>
        <strain evidence="1">AA-2017</strain>
        <tissue evidence="1">Whole larva</tissue>
    </source>
</reference>
<gene>
    <name evidence="1" type="ORF">GWI33_022855</name>
</gene>
<dbReference type="InterPro" id="IPR026142">
    <property type="entry name" value="Pro_pase_1_reg_su_36"/>
</dbReference>
<comment type="caution">
    <text evidence="1">The sequence shown here is derived from an EMBL/GenBank/DDBJ whole genome shotgun (WGS) entry which is preliminary data.</text>
</comment>
<name>A0A834MKT8_RHYFE</name>
<dbReference type="AlphaFoldDB" id="A0A834MKT8"/>
<sequence>MTDRSLYKNGVWAWDEYNKGVMFISKDAAAKLSSRTSRISNISASISGRKNIDMEIRVMDTIDSYTQAKFKRNYQRKVKAGEPAVATIQDVKDVAIFTSKVEDLTPEFISYFHTAEMDRFLRSIIIYFQYYLQIWNGLQFRRAEASRKLRQPLVTVLENEVRDNLADLRSMVSRDYAAILLGQGDAKKFHHMSNKNNDSLSDKDRRLFEVLCFMTVKVIWIALFRKNLALIEKETNRLLRTLCFSPVESSGLTLITTLPEEQRVLLGKAFKNERRLLHRSPAVQEIIFDDHDYRMLAIGIKNIKGADARIKYLEIAYAAPEELLVESGISVGVLGVERRYLDPVLKPKEISTTVKISSVMKIGDFVLPPKVIDKSWKYSDTLPDEPCVYQETKATKEARITQCKMWRNYVEMRGIIVEDMNEIESCLNLRTSIGPKKDDM</sequence>
<dbReference type="GO" id="GO:0019902">
    <property type="term" value="F:phosphatase binding"/>
    <property type="evidence" value="ECO:0007669"/>
    <property type="project" value="InterPro"/>
</dbReference>
<dbReference type="Proteomes" id="UP000625711">
    <property type="component" value="Unassembled WGS sequence"/>
</dbReference>
<accession>A0A834MKT8</accession>
<keyword evidence="2" id="KW-1185">Reference proteome</keyword>
<dbReference type="EMBL" id="JAACXV010000086">
    <property type="protein sequence ID" value="KAF7283815.1"/>
    <property type="molecule type" value="Genomic_DNA"/>
</dbReference>
<evidence type="ECO:0000313" key="1">
    <source>
        <dbReference type="EMBL" id="KAF7283815.1"/>
    </source>
</evidence>